<dbReference type="PATRIC" id="fig|1434119.4.peg.3763"/>
<dbReference type="EMBL" id="CP009507">
    <property type="protein sequence ID" value="AKB33572.1"/>
    <property type="molecule type" value="Genomic_DNA"/>
</dbReference>
<evidence type="ECO:0000313" key="2">
    <source>
        <dbReference type="Proteomes" id="UP000033092"/>
    </source>
</evidence>
<dbReference type="RefSeq" id="WP_148705783.1">
    <property type="nucleotide sequence ID" value="NZ_CP009507.1"/>
</dbReference>
<organism evidence="1 2">
    <name type="scientific">Methanosarcina siciliae HI350</name>
    <dbReference type="NCBI Taxonomy" id="1434119"/>
    <lineage>
        <taxon>Archaea</taxon>
        <taxon>Methanobacteriati</taxon>
        <taxon>Methanobacteriota</taxon>
        <taxon>Stenosarchaea group</taxon>
        <taxon>Methanomicrobia</taxon>
        <taxon>Methanosarcinales</taxon>
        <taxon>Methanosarcinaceae</taxon>
        <taxon>Methanosarcina</taxon>
    </lineage>
</organism>
<dbReference type="KEGG" id="msz:MSSIH_2882"/>
<evidence type="ECO:0000313" key="1">
    <source>
        <dbReference type="EMBL" id="AKB33572.1"/>
    </source>
</evidence>
<dbReference type="HOGENOM" id="CLU_1998783_0_0_2"/>
<dbReference type="Proteomes" id="UP000033092">
    <property type="component" value="Chromosome"/>
</dbReference>
<dbReference type="GeneID" id="41607026"/>
<proteinExistence type="predicted"/>
<protein>
    <submittedName>
        <fullName evidence="1">Uncharacterized protein</fullName>
    </submittedName>
</protein>
<accession>A0A0E3PHN1</accession>
<reference evidence="1 2" key="1">
    <citation type="submission" date="2014-07" db="EMBL/GenBank/DDBJ databases">
        <title>Methanogenic archaea and the global carbon cycle.</title>
        <authorList>
            <person name="Henriksen J.R."/>
            <person name="Luke J."/>
            <person name="Reinhart S."/>
            <person name="Benedict M.N."/>
            <person name="Youngblut N.D."/>
            <person name="Metcalf M.E."/>
            <person name="Whitaker R.J."/>
            <person name="Metcalf W.W."/>
        </authorList>
    </citation>
    <scope>NUCLEOTIDE SEQUENCE [LARGE SCALE GENOMIC DNA]</scope>
    <source>
        <strain evidence="1 2">HI350</strain>
    </source>
</reference>
<sequence length="124" mass="13331">MSKYKGTKALSIFVGMLLCVALTGNALAAWNIPEDMQQNWENIDWDEIIGNATDGNTTGNSTNSSVSSSDLENISEIINLMNNKLNSTNGPVSPSNFVDFSKLTDLINNSIPENATVTNETNGT</sequence>
<name>A0A0E3PHN1_9EURY</name>
<gene>
    <name evidence="1" type="ORF">MSSIH_2882</name>
</gene>
<dbReference type="AlphaFoldDB" id="A0A0E3PHN1"/>